<dbReference type="STRING" id="665004.AC529_18095"/>
<dbReference type="GO" id="GO:0000774">
    <property type="term" value="F:adenyl-nucleotide exchange factor activity"/>
    <property type="evidence" value="ECO:0007669"/>
    <property type="project" value="InterPro"/>
</dbReference>
<dbReference type="RefSeq" id="WP_068758607.1">
    <property type="nucleotide sequence ID" value="NZ_KQ950188.1"/>
</dbReference>
<evidence type="ECO:0000313" key="3">
    <source>
        <dbReference type="EMBL" id="KUP95343.1"/>
    </source>
</evidence>
<dbReference type="PATRIC" id="fig|665004.4.peg.4040"/>
<dbReference type="EMBL" id="LGEM01000131">
    <property type="protein sequence ID" value="KUP95343.1"/>
    <property type="molecule type" value="Genomic_DNA"/>
</dbReference>
<dbReference type="GO" id="GO:0051087">
    <property type="term" value="F:protein-folding chaperone binding"/>
    <property type="evidence" value="ECO:0007669"/>
    <property type="project" value="InterPro"/>
</dbReference>
<evidence type="ECO:0000256" key="1">
    <source>
        <dbReference type="ARBA" id="ARBA00023186"/>
    </source>
</evidence>
<sequence length="189" mass="21369">MTSPRPTEPAAGQSTDRAEPLPGLAELAEQVRALNERFDRKILDDRDKRRLIEHLHDRARAAEQGQAWEYLHPLVHRVVMVLDRFDRYLSMAADPPTPEAREQVRFVESVRAELLSALQQHRVTLIPASGPVDPELHEVVQRHGPVPEHADAPPHIVALVRNGYRYGDRVFRPARVVAGHPEPEEPTLG</sequence>
<dbReference type="InterPro" id="IPR000740">
    <property type="entry name" value="GrpE"/>
</dbReference>
<accession>A0A147KDI0</accession>
<keyword evidence="4" id="KW-1185">Reference proteome</keyword>
<dbReference type="Proteomes" id="UP000074382">
    <property type="component" value="Unassembled WGS sequence"/>
</dbReference>
<dbReference type="GO" id="GO:0006457">
    <property type="term" value="P:protein folding"/>
    <property type="evidence" value="ECO:0007669"/>
    <property type="project" value="InterPro"/>
</dbReference>
<dbReference type="Gene3D" id="2.30.22.10">
    <property type="entry name" value="Head domain of nucleotide exchange factor GrpE"/>
    <property type="match status" value="1"/>
</dbReference>
<dbReference type="SUPFAM" id="SSF51064">
    <property type="entry name" value="Head domain of nucleotide exchange factor GrpE"/>
    <property type="match status" value="1"/>
</dbReference>
<comment type="caution">
    <text evidence="3">The sequence shown here is derived from an EMBL/GenBank/DDBJ whole genome shotgun (WGS) entry which is preliminary data.</text>
</comment>
<dbReference type="Pfam" id="PF01025">
    <property type="entry name" value="GrpE"/>
    <property type="match status" value="1"/>
</dbReference>
<dbReference type="AlphaFoldDB" id="A0A147KDI0"/>
<reference evidence="4" key="1">
    <citation type="journal article" date="2017" name="Acta Aliment.">
        <title>Plant polysaccharide degrading enzyme system of Thermpbifida cellulosilytica TB100 revealed by de novo genome project data.</title>
        <authorList>
            <person name="Toth A."/>
            <person name="Baka E."/>
            <person name="Luzics S."/>
            <person name="Bata-Vidacs I."/>
            <person name="Nagy I."/>
            <person name="Balint B."/>
            <person name="Herceg R."/>
            <person name="Olasz F."/>
            <person name="Wilk T."/>
            <person name="Nagy T."/>
            <person name="Kriszt B."/>
            <person name="Nagy I."/>
            <person name="Kukolya J."/>
        </authorList>
    </citation>
    <scope>NUCLEOTIDE SEQUENCE [LARGE SCALE GENOMIC DNA]</scope>
    <source>
        <strain evidence="4">TB100</strain>
    </source>
</reference>
<name>A0A147KDI0_THECS</name>
<gene>
    <name evidence="3" type="ORF">AC529_18095</name>
</gene>
<evidence type="ECO:0000313" key="4">
    <source>
        <dbReference type="Proteomes" id="UP000074382"/>
    </source>
</evidence>
<dbReference type="OrthoDB" id="3431497at2"/>
<proteinExistence type="predicted"/>
<protein>
    <recommendedName>
        <fullName evidence="5">HSP-70 cofactor</fullName>
    </recommendedName>
</protein>
<dbReference type="GO" id="GO:0042803">
    <property type="term" value="F:protein homodimerization activity"/>
    <property type="evidence" value="ECO:0007669"/>
    <property type="project" value="InterPro"/>
</dbReference>
<dbReference type="InterPro" id="IPR009012">
    <property type="entry name" value="GrpE_head"/>
</dbReference>
<dbReference type="PRINTS" id="PR00773">
    <property type="entry name" value="GRPEPROTEIN"/>
</dbReference>
<feature type="region of interest" description="Disordered" evidence="2">
    <location>
        <begin position="1"/>
        <end position="22"/>
    </location>
</feature>
<organism evidence="3 4">
    <name type="scientific">Thermobifida cellulosilytica TB100</name>
    <dbReference type="NCBI Taxonomy" id="665004"/>
    <lineage>
        <taxon>Bacteria</taxon>
        <taxon>Bacillati</taxon>
        <taxon>Actinomycetota</taxon>
        <taxon>Actinomycetes</taxon>
        <taxon>Streptosporangiales</taxon>
        <taxon>Nocardiopsidaceae</taxon>
        <taxon>Thermobifida</taxon>
    </lineage>
</organism>
<evidence type="ECO:0008006" key="5">
    <source>
        <dbReference type="Google" id="ProtNLM"/>
    </source>
</evidence>
<evidence type="ECO:0000256" key="2">
    <source>
        <dbReference type="SAM" id="MobiDB-lite"/>
    </source>
</evidence>
<keyword evidence="1" id="KW-0143">Chaperone</keyword>